<dbReference type="PANTHER" id="PTHR38050:SF2">
    <property type="entry name" value="FERULOYL ESTERASE C-RELATED"/>
    <property type="match status" value="1"/>
</dbReference>
<reference evidence="9 10" key="1">
    <citation type="submission" date="2019-02" db="EMBL/GenBank/DDBJ databases">
        <title>Deep-cultivation of Planctomycetes and their phenomic and genomic characterization uncovers novel biology.</title>
        <authorList>
            <person name="Wiegand S."/>
            <person name="Jogler M."/>
            <person name="Boedeker C."/>
            <person name="Pinto D."/>
            <person name="Vollmers J."/>
            <person name="Rivas-Marin E."/>
            <person name="Kohn T."/>
            <person name="Peeters S.H."/>
            <person name="Heuer A."/>
            <person name="Rast P."/>
            <person name="Oberbeckmann S."/>
            <person name="Bunk B."/>
            <person name="Jeske O."/>
            <person name="Meyerdierks A."/>
            <person name="Storesund J.E."/>
            <person name="Kallscheuer N."/>
            <person name="Luecker S."/>
            <person name="Lage O.M."/>
            <person name="Pohl T."/>
            <person name="Merkel B.J."/>
            <person name="Hornburger P."/>
            <person name="Mueller R.-W."/>
            <person name="Bruemmer F."/>
            <person name="Labrenz M."/>
            <person name="Spormann A.M."/>
            <person name="Op den Camp H."/>
            <person name="Overmann J."/>
            <person name="Amann R."/>
            <person name="Jetten M.S.M."/>
            <person name="Mascher T."/>
            <person name="Medema M.H."/>
            <person name="Devos D.P."/>
            <person name="Kaster A.-K."/>
            <person name="Ovreas L."/>
            <person name="Rohde M."/>
            <person name="Galperin M.Y."/>
            <person name="Jogler C."/>
        </authorList>
    </citation>
    <scope>NUCLEOTIDE SEQUENCE [LARGE SCALE GENOMIC DNA]</scope>
    <source>
        <strain evidence="9 10">ETA_A8</strain>
    </source>
</reference>
<dbReference type="OrthoDB" id="9764953at2"/>
<evidence type="ECO:0000313" key="10">
    <source>
        <dbReference type="Proteomes" id="UP000315017"/>
    </source>
</evidence>
<keyword evidence="6" id="KW-0119">Carbohydrate metabolism</keyword>
<comment type="subcellular location">
    <subcellularLocation>
        <location evidence="1">Secreted</location>
    </subcellularLocation>
</comment>
<dbReference type="EMBL" id="CP036274">
    <property type="protein sequence ID" value="QDU25842.1"/>
    <property type="molecule type" value="Genomic_DNA"/>
</dbReference>
<dbReference type="InterPro" id="IPR003140">
    <property type="entry name" value="PLipase/COase/thioEstase"/>
</dbReference>
<dbReference type="InterPro" id="IPR043595">
    <property type="entry name" value="FaeB/C/D"/>
</dbReference>
<accession>A0A517Y6T1</accession>
<evidence type="ECO:0000256" key="4">
    <source>
        <dbReference type="ARBA" id="ARBA00022729"/>
    </source>
</evidence>
<dbReference type="KEGG" id="aagg:ETAA8_09140"/>
<keyword evidence="3" id="KW-0858">Xylan degradation</keyword>
<organism evidence="9 10">
    <name type="scientific">Anatilimnocola aggregata</name>
    <dbReference type="NCBI Taxonomy" id="2528021"/>
    <lineage>
        <taxon>Bacteria</taxon>
        <taxon>Pseudomonadati</taxon>
        <taxon>Planctomycetota</taxon>
        <taxon>Planctomycetia</taxon>
        <taxon>Pirellulales</taxon>
        <taxon>Pirellulaceae</taxon>
        <taxon>Anatilimnocola</taxon>
    </lineage>
</organism>
<evidence type="ECO:0000256" key="3">
    <source>
        <dbReference type="ARBA" id="ARBA00022651"/>
    </source>
</evidence>
<dbReference type="GO" id="GO:0005576">
    <property type="term" value="C:extracellular region"/>
    <property type="evidence" value="ECO:0007669"/>
    <property type="project" value="UniProtKB-SubCell"/>
</dbReference>
<dbReference type="GO" id="GO:0030600">
    <property type="term" value="F:feruloyl esterase activity"/>
    <property type="evidence" value="ECO:0007669"/>
    <property type="project" value="InterPro"/>
</dbReference>
<dbReference type="Gene3D" id="3.40.50.1820">
    <property type="entry name" value="alpha/beta hydrolase"/>
    <property type="match status" value="1"/>
</dbReference>
<dbReference type="GO" id="GO:0045493">
    <property type="term" value="P:xylan catabolic process"/>
    <property type="evidence" value="ECO:0007669"/>
    <property type="project" value="UniProtKB-KW"/>
</dbReference>
<evidence type="ECO:0000313" key="9">
    <source>
        <dbReference type="EMBL" id="QDU25842.1"/>
    </source>
</evidence>
<proteinExistence type="predicted"/>
<name>A0A517Y6T1_9BACT</name>
<evidence type="ECO:0000256" key="5">
    <source>
        <dbReference type="ARBA" id="ARBA00022801"/>
    </source>
</evidence>
<keyword evidence="2" id="KW-0964">Secreted</keyword>
<evidence type="ECO:0000256" key="2">
    <source>
        <dbReference type="ARBA" id="ARBA00022525"/>
    </source>
</evidence>
<protein>
    <submittedName>
        <fullName evidence="9">Alpha/beta hydrolase family protein</fullName>
    </submittedName>
</protein>
<keyword evidence="7" id="KW-0624">Polysaccharide degradation</keyword>
<evidence type="ECO:0000256" key="7">
    <source>
        <dbReference type="ARBA" id="ARBA00023326"/>
    </source>
</evidence>
<dbReference type="Pfam" id="PF02230">
    <property type="entry name" value="Abhydrolase_2"/>
    <property type="match status" value="1"/>
</dbReference>
<dbReference type="AlphaFoldDB" id="A0A517Y6T1"/>
<dbReference type="SUPFAM" id="SSF53474">
    <property type="entry name" value="alpha/beta-Hydrolases"/>
    <property type="match status" value="1"/>
</dbReference>
<keyword evidence="5 9" id="KW-0378">Hydrolase</keyword>
<keyword evidence="10" id="KW-1185">Reference proteome</keyword>
<dbReference type="RefSeq" id="WP_145085447.1">
    <property type="nucleotide sequence ID" value="NZ_CP036274.1"/>
</dbReference>
<dbReference type="PANTHER" id="PTHR38050">
    <property type="match status" value="1"/>
</dbReference>
<keyword evidence="4" id="KW-0732">Signal</keyword>
<gene>
    <name evidence="9" type="ORF">ETAA8_09140</name>
</gene>
<dbReference type="Proteomes" id="UP000315017">
    <property type="component" value="Chromosome"/>
</dbReference>
<evidence type="ECO:0000256" key="1">
    <source>
        <dbReference type="ARBA" id="ARBA00004613"/>
    </source>
</evidence>
<feature type="domain" description="Phospholipase/carboxylesterase/thioesterase" evidence="8">
    <location>
        <begin position="44"/>
        <end position="193"/>
    </location>
</feature>
<evidence type="ECO:0000259" key="8">
    <source>
        <dbReference type="Pfam" id="PF02230"/>
    </source>
</evidence>
<evidence type="ECO:0000256" key="6">
    <source>
        <dbReference type="ARBA" id="ARBA00023277"/>
    </source>
</evidence>
<sequence length="299" mass="32043">MTTILILLTALAADALGPGDHTRKLTVDGRERNYLVHIPPKYDHEKPTPVVLVFHGAGTNAAITVSFTGMSKKSDEVGFIAVYPNGTGFGPFLTLNAGGRQGKMAEGSADDVKYVGALLDDLATVSNVDPKRVFATGISNGGMMCYRLAAEMSDRIAAIAPVAGTIAIDESKPTRPVPVMHFHGRADNMVPFGGPDKGTPKFLTFKSVEESIAIWRKINECPDEPTITEFADKEDDGTKVAKKCYGPGKDGAEVVLIEIEGGGHTWPGQKAPISLIGKSTLDVSANDLMWEFFQKHPMK</sequence>
<dbReference type="InterPro" id="IPR029058">
    <property type="entry name" value="AB_hydrolase_fold"/>
</dbReference>